<reference evidence="7" key="1">
    <citation type="journal article" date="2014" name="Int. J. Syst. Evol. Microbiol.">
        <title>Complete genome of a new Firmicutes species belonging to the dominant human colonic microbiota ('Ruminococcus bicirculans') reveals two chromosomes and a selective capacity to utilize plant glucans.</title>
        <authorList>
            <consortium name="NISC Comparative Sequencing Program"/>
            <person name="Wegmann U."/>
            <person name="Louis P."/>
            <person name="Goesmann A."/>
            <person name="Henrissat B."/>
            <person name="Duncan S.H."/>
            <person name="Flint H.J."/>
        </authorList>
    </citation>
    <scope>NUCLEOTIDE SEQUENCE</scope>
    <source>
        <strain evidence="7">NBRC 103408</strain>
    </source>
</reference>
<evidence type="ECO:0000313" key="8">
    <source>
        <dbReference type="Proteomes" id="UP001161409"/>
    </source>
</evidence>
<dbReference type="Gene3D" id="3.30.1330.60">
    <property type="entry name" value="OmpA-like domain"/>
    <property type="match status" value="1"/>
</dbReference>
<protein>
    <submittedName>
        <fullName evidence="7">Membrane protein</fullName>
    </submittedName>
</protein>
<evidence type="ECO:0000256" key="4">
    <source>
        <dbReference type="PROSITE-ProRule" id="PRU00473"/>
    </source>
</evidence>
<name>A0ABQ5U7C7_9PROT</name>
<proteinExistence type="predicted"/>
<dbReference type="RefSeq" id="WP_169561864.1">
    <property type="nucleotide sequence ID" value="NZ_BSNF01000010.1"/>
</dbReference>
<keyword evidence="3" id="KW-0998">Cell outer membrane</keyword>
<dbReference type="InterPro" id="IPR006665">
    <property type="entry name" value="OmpA-like"/>
</dbReference>
<keyword evidence="8" id="KW-1185">Reference proteome</keyword>
<dbReference type="SUPFAM" id="SSF103088">
    <property type="entry name" value="OmpA-like"/>
    <property type="match status" value="1"/>
</dbReference>
<dbReference type="PRINTS" id="PR01021">
    <property type="entry name" value="OMPADOMAIN"/>
</dbReference>
<dbReference type="Pfam" id="PF00691">
    <property type="entry name" value="OmpA"/>
    <property type="match status" value="1"/>
</dbReference>
<organism evidence="7 8">
    <name type="scientific">Sneathiella chinensis</name>
    <dbReference type="NCBI Taxonomy" id="349750"/>
    <lineage>
        <taxon>Bacteria</taxon>
        <taxon>Pseudomonadati</taxon>
        <taxon>Pseudomonadota</taxon>
        <taxon>Alphaproteobacteria</taxon>
        <taxon>Sneathiellales</taxon>
        <taxon>Sneathiellaceae</taxon>
        <taxon>Sneathiella</taxon>
    </lineage>
</organism>
<feature type="region of interest" description="Disordered" evidence="5">
    <location>
        <begin position="263"/>
        <end position="285"/>
    </location>
</feature>
<evidence type="ECO:0000256" key="3">
    <source>
        <dbReference type="ARBA" id="ARBA00023237"/>
    </source>
</evidence>
<reference evidence="7" key="2">
    <citation type="submission" date="2023-01" db="EMBL/GenBank/DDBJ databases">
        <title>Draft genome sequence of Sneathiella chinensis strain NBRC 103408.</title>
        <authorList>
            <person name="Sun Q."/>
            <person name="Mori K."/>
        </authorList>
    </citation>
    <scope>NUCLEOTIDE SEQUENCE</scope>
    <source>
        <strain evidence="7">NBRC 103408</strain>
    </source>
</reference>
<dbReference type="InterPro" id="IPR006664">
    <property type="entry name" value="OMP_bac"/>
</dbReference>
<feature type="domain" description="OmpA-like" evidence="6">
    <location>
        <begin position="169"/>
        <end position="285"/>
    </location>
</feature>
<gene>
    <name evidence="7" type="ORF">GCM10007924_32390</name>
</gene>
<evidence type="ECO:0000259" key="6">
    <source>
        <dbReference type="PROSITE" id="PS51123"/>
    </source>
</evidence>
<evidence type="ECO:0000256" key="2">
    <source>
        <dbReference type="ARBA" id="ARBA00023136"/>
    </source>
</evidence>
<dbReference type="InterPro" id="IPR050330">
    <property type="entry name" value="Bact_OuterMem_StrucFunc"/>
</dbReference>
<dbReference type="CDD" id="cd07185">
    <property type="entry name" value="OmpA_C-like"/>
    <property type="match status" value="1"/>
</dbReference>
<dbReference type="EMBL" id="BSNF01000010">
    <property type="protein sequence ID" value="GLQ08017.1"/>
    <property type="molecule type" value="Genomic_DNA"/>
</dbReference>
<dbReference type="PROSITE" id="PS51123">
    <property type="entry name" value="OMPA_2"/>
    <property type="match status" value="1"/>
</dbReference>
<dbReference type="InterPro" id="IPR036737">
    <property type="entry name" value="OmpA-like_sf"/>
</dbReference>
<evidence type="ECO:0000256" key="5">
    <source>
        <dbReference type="SAM" id="MobiDB-lite"/>
    </source>
</evidence>
<evidence type="ECO:0000313" key="7">
    <source>
        <dbReference type="EMBL" id="GLQ08017.1"/>
    </source>
</evidence>
<comment type="subcellular location">
    <subcellularLocation>
        <location evidence="1">Cell outer membrane</location>
    </subcellularLocation>
</comment>
<keyword evidence="2 4" id="KW-0472">Membrane</keyword>
<sequence length="285" mass="30952">MNNFMTYAVLGAASLTLAACGGKLGEAERMEAAGSTFDKALYADYISLSKSEYGEGDYTDSDRFAEKAAMAAVGETPAPYDPAKWQIPSDRQAVMNGAHQRLVAALAGTAKDKATTDLARAQTSFDCWVQEQEENFQPDDIAACRDAFIAAMDAVEKKTMVAAPAPKPAPAVMDAKTWEVFFKFDSTEMLPGSSERLQAAVAYVNNFQRPRITIAGHTDTSGPSDYNQALSERRAEAVAISAMDMGMDPKNVIMRSFGEQKLSVPTEDNVREQKNRRATITVESK</sequence>
<dbReference type="Proteomes" id="UP001161409">
    <property type="component" value="Unassembled WGS sequence"/>
</dbReference>
<accession>A0ABQ5U7C7</accession>
<comment type="caution">
    <text evidence="7">The sequence shown here is derived from an EMBL/GenBank/DDBJ whole genome shotgun (WGS) entry which is preliminary data.</text>
</comment>
<evidence type="ECO:0000256" key="1">
    <source>
        <dbReference type="ARBA" id="ARBA00004442"/>
    </source>
</evidence>
<dbReference type="PANTHER" id="PTHR30329:SF21">
    <property type="entry name" value="LIPOPROTEIN YIAD-RELATED"/>
    <property type="match status" value="1"/>
</dbReference>
<dbReference type="PANTHER" id="PTHR30329">
    <property type="entry name" value="STATOR ELEMENT OF FLAGELLAR MOTOR COMPLEX"/>
    <property type="match status" value="1"/>
</dbReference>